<protein>
    <recommendedName>
        <fullName evidence="5">Aldose 1-epimerase</fullName>
        <ecNumber evidence="5">5.1.3.3</ecNumber>
    </recommendedName>
</protein>
<feature type="active site" description="Proton acceptor" evidence="6">
    <location>
        <position position="313"/>
    </location>
</feature>
<dbReference type="RefSeq" id="WP_073385135.1">
    <property type="nucleotide sequence ID" value="NZ_FQVU01000001.1"/>
</dbReference>
<feature type="active site" description="Proton donor" evidence="6">
    <location>
        <position position="173"/>
    </location>
</feature>
<gene>
    <name evidence="9" type="ORF">SAMN05443575_0354</name>
</gene>
<evidence type="ECO:0000256" key="5">
    <source>
        <dbReference type="PIRNR" id="PIRNR005096"/>
    </source>
</evidence>
<evidence type="ECO:0000256" key="3">
    <source>
        <dbReference type="ARBA" id="ARBA00023235"/>
    </source>
</evidence>
<dbReference type="InterPro" id="IPR015443">
    <property type="entry name" value="Aldose_1-epimerase"/>
</dbReference>
<comment type="similarity">
    <text evidence="2 5">Belongs to the aldose epimerase family.</text>
</comment>
<comment type="pathway">
    <text evidence="1 5">Carbohydrate metabolism; hexose metabolism.</text>
</comment>
<reference evidence="10" key="1">
    <citation type="submission" date="2016-11" db="EMBL/GenBank/DDBJ databases">
        <authorList>
            <person name="Varghese N."/>
            <person name="Submissions S."/>
        </authorList>
    </citation>
    <scope>NUCLEOTIDE SEQUENCE [LARGE SCALE GENOMIC DNA]</scope>
    <source>
        <strain evidence="10">DSM 45627</strain>
    </source>
</reference>
<keyword evidence="4 5" id="KW-0119">Carbohydrate metabolism</keyword>
<dbReference type="EC" id="5.1.3.3" evidence="5"/>
<proteinExistence type="inferred from homology"/>
<sequence>MPSIRTGTGADHEARLVTLSNGHLTAVLTDLGARLLELHVPDRDGRTVDVVLGRPDLTTASADPAYMGATAGRYANRIRRGRFHLHGTDHQVTVNEGENHLHGGRRGFDQHGWTTELHPDDEGVTFSRVSVDGEEGFPGRLVAETRYRLDGSALEIAMTATTDRPTLANIVHHSYFNLGGHDSGDVLDHVAQLHAGHYTPVDDELLPTGEILAVAGTPFDFRTPTRLGEHHAEVHNTGAGRPTGSAGGFDHNWVLAGTGTRVVAVVADPRSGRRVTLSTNQPGLQLYTGGYLQDVTAKAPLSHYDAFAGFTLETQTFPDAANVAHFPSAVLEPGTTYRNTMRLEFAAD</sequence>
<evidence type="ECO:0000256" key="8">
    <source>
        <dbReference type="PIRSR" id="PIRSR005096-3"/>
    </source>
</evidence>
<dbReference type="PANTHER" id="PTHR10091">
    <property type="entry name" value="ALDOSE-1-EPIMERASE"/>
    <property type="match status" value="1"/>
</dbReference>
<dbReference type="NCBIfam" id="NF008277">
    <property type="entry name" value="PRK11055.1"/>
    <property type="match status" value="1"/>
</dbReference>
<evidence type="ECO:0000256" key="6">
    <source>
        <dbReference type="PIRSR" id="PIRSR005096-1"/>
    </source>
</evidence>
<dbReference type="InterPro" id="IPR011013">
    <property type="entry name" value="Gal_mutarotase_sf_dom"/>
</dbReference>
<comment type="catalytic activity">
    <reaction evidence="5">
        <text>alpha-D-glucose = beta-D-glucose</text>
        <dbReference type="Rhea" id="RHEA:10264"/>
        <dbReference type="ChEBI" id="CHEBI:15903"/>
        <dbReference type="ChEBI" id="CHEBI:17925"/>
        <dbReference type="EC" id="5.1.3.3"/>
    </reaction>
</comment>
<dbReference type="InterPro" id="IPR014718">
    <property type="entry name" value="GH-type_carb-bd"/>
</dbReference>
<evidence type="ECO:0000256" key="7">
    <source>
        <dbReference type="PIRSR" id="PIRSR005096-2"/>
    </source>
</evidence>
<feature type="binding site" evidence="8">
    <location>
        <begin position="76"/>
        <end position="77"/>
    </location>
    <ligand>
        <name>beta-D-galactose</name>
        <dbReference type="ChEBI" id="CHEBI:27667"/>
    </ligand>
</feature>
<feature type="binding site" evidence="8">
    <location>
        <begin position="173"/>
        <end position="175"/>
    </location>
    <ligand>
        <name>beta-D-galactose</name>
        <dbReference type="ChEBI" id="CHEBI:27667"/>
    </ligand>
</feature>
<dbReference type="CDD" id="cd09019">
    <property type="entry name" value="galactose_mutarotase_like"/>
    <property type="match status" value="1"/>
</dbReference>
<keyword evidence="3 5" id="KW-0413">Isomerase</keyword>
<evidence type="ECO:0000256" key="4">
    <source>
        <dbReference type="ARBA" id="ARBA00023277"/>
    </source>
</evidence>
<dbReference type="STRING" id="1206085.SAMN05443575_0354"/>
<keyword evidence="10" id="KW-1185">Reference proteome</keyword>
<dbReference type="OrthoDB" id="9779408at2"/>
<dbReference type="Pfam" id="PF01263">
    <property type="entry name" value="Aldose_epim"/>
    <property type="match status" value="1"/>
</dbReference>
<evidence type="ECO:0000256" key="2">
    <source>
        <dbReference type="ARBA" id="ARBA00006206"/>
    </source>
</evidence>
<dbReference type="Gene3D" id="2.70.98.10">
    <property type="match status" value="1"/>
</dbReference>
<dbReference type="Proteomes" id="UP000186132">
    <property type="component" value="Unassembled WGS sequence"/>
</dbReference>
<evidence type="ECO:0000313" key="9">
    <source>
        <dbReference type="EMBL" id="SHF58248.1"/>
    </source>
</evidence>
<dbReference type="GO" id="GO:0030246">
    <property type="term" value="F:carbohydrate binding"/>
    <property type="evidence" value="ECO:0007669"/>
    <property type="project" value="InterPro"/>
</dbReference>
<name>A0A1M5CU12_9ACTN</name>
<dbReference type="UniPathway" id="UPA00242"/>
<dbReference type="InterPro" id="IPR047215">
    <property type="entry name" value="Galactose_mutarotase-like"/>
</dbReference>
<feature type="binding site" evidence="7">
    <location>
        <position position="250"/>
    </location>
    <ligand>
        <name>beta-D-galactose</name>
        <dbReference type="ChEBI" id="CHEBI:27667"/>
    </ligand>
</feature>
<dbReference type="GO" id="GO:0033499">
    <property type="term" value="P:galactose catabolic process via UDP-galactose, Leloir pathway"/>
    <property type="evidence" value="ECO:0007669"/>
    <property type="project" value="TreeGrafter"/>
</dbReference>
<dbReference type="GO" id="GO:0006006">
    <property type="term" value="P:glucose metabolic process"/>
    <property type="evidence" value="ECO:0007669"/>
    <property type="project" value="TreeGrafter"/>
</dbReference>
<dbReference type="PIRSF" id="PIRSF005096">
    <property type="entry name" value="GALM"/>
    <property type="match status" value="1"/>
</dbReference>
<dbReference type="EMBL" id="FQVU01000001">
    <property type="protein sequence ID" value="SHF58248.1"/>
    <property type="molecule type" value="Genomic_DNA"/>
</dbReference>
<dbReference type="InterPro" id="IPR008183">
    <property type="entry name" value="Aldose_1/G6P_1-epimerase"/>
</dbReference>
<dbReference type="SUPFAM" id="SSF74650">
    <property type="entry name" value="Galactose mutarotase-like"/>
    <property type="match status" value="1"/>
</dbReference>
<dbReference type="GO" id="GO:0004034">
    <property type="term" value="F:aldose 1-epimerase activity"/>
    <property type="evidence" value="ECO:0007669"/>
    <property type="project" value="UniProtKB-EC"/>
</dbReference>
<organism evidence="9 10">
    <name type="scientific">Jatrophihabitans endophyticus</name>
    <dbReference type="NCBI Taxonomy" id="1206085"/>
    <lineage>
        <taxon>Bacteria</taxon>
        <taxon>Bacillati</taxon>
        <taxon>Actinomycetota</taxon>
        <taxon>Actinomycetes</taxon>
        <taxon>Jatrophihabitantales</taxon>
        <taxon>Jatrophihabitantaceae</taxon>
        <taxon>Jatrophihabitans</taxon>
    </lineage>
</organism>
<evidence type="ECO:0000256" key="1">
    <source>
        <dbReference type="ARBA" id="ARBA00005028"/>
    </source>
</evidence>
<evidence type="ECO:0000313" key="10">
    <source>
        <dbReference type="Proteomes" id="UP000186132"/>
    </source>
</evidence>
<dbReference type="PANTHER" id="PTHR10091:SF0">
    <property type="entry name" value="GALACTOSE MUTAROTASE"/>
    <property type="match status" value="1"/>
</dbReference>
<accession>A0A1M5CU12</accession>
<dbReference type="AlphaFoldDB" id="A0A1M5CU12"/>